<evidence type="ECO:0000313" key="3">
    <source>
        <dbReference type="Proteomes" id="UP000244926"/>
    </source>
</evidence>
<organism evidence="2 3">
    <name type="scientific">Chlamydia serpentis</name>
    <dbReference type="NCBI Taxonomy" id="1967782"/>
    <lineage>
        <taxon>Bacteria</taxon>
        <taxon>Pseudomonadati</taxon>
        <taxon>Chlamydiota</taxon>
        <taxon>Chlamydiia</taxon>
        <taxon>Chlamydiales</taxon>
        <taxon>Chlamydiaceae</taxon>
        <taxon>Chlamydia/Chlamydophila group</taxon>
        <taxon>Chlamydia</taxon>
    </lineage>
</organism>
<keyword evidence="3" id="KW-1185">Reference proteome</keyword>
<protein>
    <submittedName>
        <fullName evidence="2">Uncharacterized protein</fullName>
    </submittedName>
</protein>
<dbReference type="AlphaFoldDB" id="A0A2R8FAB1"/>
<reference evidence="3" key="1">
    <citation type="submission" date="2017-11" db="EMBL/GenBank/DDBJ databases">
        <authorList>
            <person name="Seth-Smith MB H."/>
        </authorList>
    </citation>
    <scope>NUCLEOTIDE SEQUENCE [LARGE SCALE GENOMIC DNA]</scope>
</reference>
<dbReference type="EMBL" id="LT993738">
    <property type="protein sequence ID" value="SPN73334.1"/>
    <property type="molecule type" value="Genomic_DNA"/>
</dbReference>
<accession>A0A2R8FAB1</accession>
<name>A0A2R8FAB1_9CHLA</name>
<feature type="transmembrane region" description="Helical" evidence="1">
    <location>
        <begin position="43"/>
        <end position="67"/>
    </location>
</feature>
<keyword evidence="1" id="KW-0472">Membrane</keyword>
<gene>
    <name evidence="2" type="ORF">C10C_0152</name>
</gene>
<keyword evidence="1" id="KW-1133">Transmembrane helix</keyword>
<sequence>MSAIPTSHAETSIASTINYKSSGTQTSLAYTVPVKGRRTTLRILLDIFIIILGLGTVISTFVIVFFLNGLNLLSTAAIISSSCLILVGLLFLIMGLYFMISSLDEGLAGLLQKQLCEAEEREEAYINELEALKIGVLDTQL</sequence>
<dbReference type="KEGG" id="csee:C10C_0152"/>
<dbReference type="RefSeq" id="WP_231911693.1">
    <property type="nucleotide sequence ID" value="NZ_LT993738.1"/>
</dbReference>
<feature type="transmembrane region" description="Helical" evidence="1">
    <location>
        <begin position="73"/>
        <end position="100"/>
    </location>
</feature>
<keyword evidence="1" id="KW-0812">Transmembrane</keyword>
<dbReference type="Proteomes" id="UP000244926">
    <property type="component" value="Chromosome I"/>
</dbReference>
<evidence type="ECO:0000313" key="2">
    <source>
        <dbReference type="EMBL" id="SPN73334.1"/>
    </source>
</evidence>
<evidence type="ECO:0000256" key="1">
    <source>
        <dbReference type="SAM" id="Phobius"/>
    </source>
</evidence>
<proteinExistence type="predicted"/>